<dbReference type="PANTHER" id="PTHR10252">
    <property type="entry name" value="HISTONE-LIKE TRANSCRIPTION FACTOR CCAAT-RELATED"/>
    <property type="match status" value="1"/>
</dbReference>
<dbReference type="InterPro" id="IPR003958">
    <property type="entry name" value="CBFA_NFYB_domain"/>
</dbReference>
<dbReference type="InterPro" id="IPR009072">
    <property type="entry name" value="Histone-fold"/>
</dbReference>
<feature type="region of interest" description="Disordered" evidence="3">
    <location>
        <begin position="1"/>
        <end position="32"/>
    </location>
</feature>
<organism evidence="5 6">
    <name type="scientific">Gymnopus androsaceus JB14</name>
    <dbReference type="NCBI Taxonomy" id="1447944"/>
    <lineage>
        <taxon>Eukaryota</taxon>
        <taxon>Fungi</taxon>
        <taxon>Dikarya</taxon>
        <taxon>Basidiomycota</taxon>
        <taxon>Agaricomycotina</taxon>
        <taxon>Agaricomycetes</taxon>
        <taxon>Agaricomycetidae</taxon>
        <taxon>Agaricales</taxon>
        <taxon>Marasmiineae</taxon>
        <taxon>Omphalotaceae</taxon>
        <taxon>Gymnopus</taxon>
    </lineage>
</organism>
<evidence type="ECO:0000259" key="4">
    <source>
        <dbReference type="Pfam" id="PF00808"/>
    </source>
</evidence>
<dbReference type="EMBL" id="ML769436">
    <property type="protein sequence ID" value="KAE9402317.1"/>
    <property type="molecule type" value="Genomic_DNA"/>
</dbReference>
<dbReference type="GO" id="GO:0006261">
    <property type="term" value="P:DNA-templated DNA replication"/>
    <property type="evidence" value="ECO:0007669"/>
    <property type="project" value="TreeGrafter"/>
</dbReference>
<feature type="compositionally biased region" description="Polar residues" evidence="3">
    <location>
        <begin position="189"/>
        <end position="202"/>
    </location>
</feature>
<keyword evidence="2" id="KW-0539">Nucleus</keyword>
<dbReference type="SUPFAM" id="SSF47113">
    <property type="entry name" value="Histone-fold"/>
    <property type="match status" value="1"/>
</dbReference>
<accession>A0A6A4HZE8</accession>
<evidence type="ECO:0000313" key="6">
    <source>
        <dbReference type="Proteomes" id="UP000799118"/>
    </source>
</evidence>
<feature type="domain" description="Transcription factor CBF/NF-Y/archaeal histone" evidence="4">
    <location>
        <begin position="72"/>
        <end position="133"/>
    </location>
</feature>
<gene>
    <name evidence="5" type="ORF">BT96DRAFT_918327</name>
</gene>
<keyword evidence="6" id="KW-1185">Reference proteome</keyword>
<dbReference type="Gene3D" id="1.10.20.10">
    <property type="entry name" value="Histone, subunit A"/>
    <property type="match status" value="1"/>
</dbReference>
<comment type="subcellular location">
    <subcellularLocation>
        <location evidence="1">Nucleus</location>
    </subcellularLocation>
</comment>
<dbReference type="Pfam" id="PF00808">
    <property type="entry name" value="CBFD_NFYB_HMF"/>
    <property type="match status" value="1"/>
</dbReference>
<dbReference type="OrthoDB" id="636685at2759"/>
<name>A0A6A4HZE8_9AGAR</name>
<evidence type="ECO:0000313" key="5">
    <source>
        <dbReference type="EMBL" id="KAE9402317.1"/>
    </source>
</evidence>
<proteinExistence type="predicted"/>
<evidence type="ECO:0000256" key="1">
    <source>
        <dbReference type="ARBA" id="ARBA00004123"/>
    </source>
</evidence>
<dbReference type="InterPro" id="IPR050568">
    <property type="entry name" value="Transcr_DNA_Rep_Reg"/>
</dbReference>
<sequence>MSTQPIDEESQEIVETEADFVDEAPEEEQQPNADAAVIEDVAQNNAQEGPVKKKREKKEAVPFIRDSGKSLLPFSRVQKIIKADKEIPIIARDATFLISLAAEEFIKRLCQAGQRAAQKERRTTVQHKDLATVIRKADEFMFLGEIITLTQPEPQEKRAPKALTASTIPTGPTLLDAFIKANAPKLGPEQSQDVIMNDNGSMTAGAPE</sequence>
<protein>
    <recommendedName>
        <fullName evidence="4">Transcription factor CBF/NF-Y/archaeal histone domain-containing protein</fullName>
    </recommendedName>
</protein>
<evidence type="ECO:0000256" key="3">
    <source>
        <dbReference type="SAM" id="MobiDB-lite"/>
    </source>
</evidence>
<dbReference type="Proteomes" id="UP000799118">
    <property type="component" value="Unassembled WGS sequence"/>
</dbReference>
<reference evidence="5" key="1">
    <citation type="journal article" date="2019" name="Environ. Microbiol.">
        <title>Fungal ecological strategies reflected in gene transcription - a case study of two litter decomposers.</title>
        <authorList>
            <person name="Barbi F."/>
            <person name="Kohler A."/>
            <person name="Barry K."/>
            <person name="Baskaran P."/>
            <person name="Daum C."/>
            <person name="Fauchery L."/>
            <person name="Ihrmark K."/>
            <person name="Kuo A."/>
            <person name="LaButti K."/>
            <person name="Lipzen A."/>
            <person name="Morin E."/>
            <person name="Grigoriev I.V."/>
            <person name="Henrissat B."/>
            <person name="Lindahl B."/>
            <person name="Martin F."/>
        </authorList>
    </citation>
    <scope>NUCLEOTIDE SEQUENCE</scope>
    <source>
        <strain evidence="5">JB14</strain>
    </source>
</reference>
<feature type="compositionally biased region" description="Acidic residues" evidence="3">
    <location>
        <begin position="1"/>
        <end position="29"/>
    </location>
</feature>
<dbReference type="GO" id="GO:0046982">
    <property type="term" value="F:protein heterodimerization activity"/>
    <property type="evidence" value="ECO:0007669"/>
    <property type="project" value="InterPro"/>
</dbReference>
<feature type="region of interest" description="Disordered" evidence="3">
    <location>
        <begin position="188"/>
        <end position="208"/>
    </location>
</feature>
<dbReference type="CDD" id="cd23645">
    <property type="entry name" value="HFD_Dpb3-like"/>
    <property type="match status" value="1"/>
</dbReference>
<evidence type="ECO:0000256" key="2">
    <source>
        <dbReference type="ARBA" id="ARBA00023242"/>
    </source>
</evidence>
<dbReference type="PANTHER" id="PTHR10252:SF54">
    <property type="entry name" value="CHROMATIN ACCESSIBILITY COMPLEX PROTEIN 1"/>
    <property type="match status" value="1"/>
</dbReference>
<dbReference type="GO" id="GO:0008623">
    <property type="term" value="C:CHRAC"/>
    <property type="evidence" value="ECO:0007669"/>
    <property type="project" value="TreeGrafter"/>
</dbReference>
<dbReference type="AlphaFoldDB" id="A0A6A4HZE8"/>